<dbReference type="PANTHER" id="PTHR31718:SF69">
    <property type="entry name" value="PLAT DOMAIN-CONTAINING PROTEIN"/>
    <property type="match status" value="1"/>
</dbReference>
<proteinExistence type="predicted"/>
<comment type="caution">
    <text evidence="1">The sequence shown here is derived from an EMBL/GenBank/DDBJ whole genome shotgun (WGS) entry which is preliminary data.</text>
</comment>
<protein>
    <submittedName>
        <fullName evidence="1">Uncharacterized protein</fullName>
    </submittedName>
</protein>
<reference evidence="1 2" key="1">
    <citation type="submission" date="2021-07" db="EMBL/GenBank/DDBJ databases">
        <title>The Aristolochia fimbriata genome: insights into angiosperm evolution, floral development and chemical biosynthesis.</title>
        <authorList>
            <person name="Jiao Y."/>
        </authorList>
    </citation>
    <scope>NUCLEOTIDE SEQUENCE [LARGE SCALE GENOMIC DNA]</scope>
    <source>
        <strain evidence="1">IBCAS-2021</strain>
        <tissue evidence="1">Leaf</tissue>
    </source>
</reference>
<name>A0AAV7EZ98_ARIFI</name>
<dbReference type="AlphaFoldDB" id="A0AAV7EZ98"/>
<evidence type="ECO:0000313" key="1">
    <source>
        <dbReference type="EMBL" id="KAG9453744.1"/>
    </source>
</evidence>
<organism evidence="1 2">
    <name type="scientific">Aristolochia fimbriata</name>
    <name type="common">White veined hardy Dutchman's pipe vine</name>
    <dbReference type="NCBI Taxonomy" id="158543"/>
    <lineage>
        <taxon>Eukaryota</taxon>
        <taxon>Viridiplantae</taxon>
        <taxon>Streptophyta</taxon>
        <taxon>Embryophyta</taxon>
        <taxon>Tracheophyta</taxon>
        <taxon>Spermatophyta</taxon>
        <taxon>Magnoliopsida</taxon>
        <taxon>Magnoliidae</taxon>
        <taxon>Piperales</taxon>
        <taxon>Aristolochiaceae</taxon>
        <taxon>Aristolochia</taxon>
    </lineage>
</organism>
<evidence type="ECO:0000313" key="2">
    <source>
        <dbReference type="Proteomes" id="UP000825729"/>
    </source>
</evidence>
<keyword evidence="2" id="KW-1185">Reference proteome</keyword>
<dbReference type="SUPFAM" id="SSF49723">
    <property type="entry name" value="Lipase/lipooxygenase domain (PLAT/LH2 domain)"/>
    <property type="match status" value="1"/>
</dbReference>
<dbReference type="Pfam" id="PF06232">
    <property type="entry name" value="ATS3"/>
    <property type="match status" value="1"/>
</dbReference>
<gene>
    <name evidence="1" type="ORF">H6P81_006648</name>
</gene>
<accession>A0AAV7EZ98</accession>
<sequence length="192" mass="21485">MKQSKQAVCLIFITTTICLLGFSHSANGRSHPSKLSHSQPNCSYAIEVETTCTPSAGTNSIIGVRFGDSIENSIIVRHLKNPKLLYSPRRNNRQGSDYSGFEACAIDEFEANGPCMNHRVCSLYVKRLGSDEWRPGWIKVLSLQENAQGTSTSSYPFYFRVFVPENVWFGFNYCDSNRPPLPEVVSDFNGET</sequence>
<dbReference type="PANTHER" id="PTHR31718">
    <property type="entry name" value="PLAT DOMAIN-CONTAINING PROTEIN"/>
    <property type="match status" value="1"/>
</dbReference>
<dbReference type="InterPro" id="IPR036392">
    <property type="entry name" value="PLAT/LH2_dom_sf"/>
</dbReference>
<dbReference type="EMBL" id="JAINDJ010000003">
    <property type="protein sequence ID" value="KAG9453744.1"/>
    <property type="molecule type" value="Genomic_DNA"/>
</dbReference>
<dbReference type="InterPro" id="IPR010417">
    <property type="entry name" value="Embryo-specific_ATS3"/>
</dbReference>
<dbReference type="Proteomes" id="UP000825729">
    <property type="component" value="Unassembled WGS sequence"/>
</dbReference>